<keyword evidence="2" id="KW-0238">DNA-binding</keyword>
<dbReference type="PANTHER" id="PTHR11352:SF0">
    <property type="entry name" value="PROLIFERATING CELL NUCLEAR ANTIGEN"/>
    <property type="match status" value="1"/>
</dbReference>
<dbReference type="Pfam" id="PF00705">
    <property type="entry name" value="PCNA_N"/>
    <property type="match status" value="1"/>
</dbReference>
<dbReference type="CDD" id="cd00577">
    <property type="entry name" value="PCNA"/>
    <property type="match status" value="1"/>
</dbReference>
<dbReference type="InterPro" id="IPR022648">
    <property type="entry name" value="Pr_cel_nuc_antig_N"/>
</dbReference>
<protein>
    <recommendedName>
        <fullName evidence="6">Proliferating cell nuclear antigen PCNA N-terminal domain-containing protein</fullName>
    </recommendedName>
</protein>
<dbReference type="PRINTS" id="PR00339">
    <property type="entry name" value="PCNACYCLIN"/>
</dbReference>
<dbReference type="GO" id="GO:0006275">
    <property type="term" value="P:regulation of DNA replication"/>
    <property type="evidence" value="ECO:0007669"/>
    <property type="project" value="InterPro"/>
</dbReference>
<evidence type="ECO:0000259" key="4">
    <source>
        <dbReference type="Pfam" id="PF02747"/>
    </source>
</evidence>
<dbReference type="NCBIfam" id="TIGR00590">
    <property type="entry name" value="pcna"/>
    <property type="match status" value="1"/>
</dbReference>
<reference evidence="5" key="1">
    <citation type="journal article" date="2020" name="Nature">
        <title>Giant virus diversity and host interactions through global metagenomics.</title>
        <authorList>
            <person name="Schulz F."/>
            <person name="Roux S."/>
            <person name="Paez-Espino D."/>
            <person name="Jungbluth S."/>
            <person name="Walsh D.A."/>
            <person name="Denef V.J."/>
            <person name="McMahon K.D."/>
            <person name="Konstantinidis K.T."/>
            <person name="Eloe-Fadrosh E.A."/>
            <person name="Kyrpides N.C."/>
            <person name="Woyke T."/>
        </authorList>
    </citation>
    <scope>NUCLEOTIDE SEQUENCE</scope>
    <source>
        <strain evidence="5">GVMAG-M-3300023184-184</strain>
    </source>
</reference>
<organism evidence="5">
    <name type="scientific">viral metagenome</name>
    <dbReference type="NCBI Taxonomy" id="1070528"/>
    <lineage>
        <taxon>unclassified sequences</taxon>
        <taxon>metagenomes</taxon>
        <taxon>organismal metagenomes</taxon>
    </lineage>
</organism>
<proteinExistence type="inferred from homology"/>
<dbReference type="GO" id="GO:0030337">
    <property type="term" value="F:DNA polymerase processivity factor activity"/>
    <property type="evidence" value="ECO:0007669"/>
    <property type="project" value="InterPro"/>
</dbReference>
<sequence length="272" mass="31442">MDIYLSNPIKAEQFTGIFQHIKLFTDQICIIFEKTGIYVQTMDNTRVSIFELNIPSTWFDRYSHTEDGAITIGISSSLLFKILNTRDKIQYIKFEYDPKIDDKLAIRFLCEAIDARKLAKTDTLCVFDKHFEIPLIDITEDHVTIPEIDFQAEILLPSSIFASIIQQLKLFGESLDIKCNEENILLCANSVENGKMFVEINIDDINEFSINEGETIELSYSLNYLNNICLYHKLSKNIEIKLCDQYPMRIQYDLGDGANILFYLAPKIKDDE</sequence>
<feature type="domain" description="Proliferating cell nuclear antigen PCNA C-terminal" evidence="4">
    <location>
        <begin position="145"/>
        <end position="267"/>
    </location>
</feature>
<dbReference type="GO" id="GO:0006272">
    <property type="term" value="P:leading strand elongation"/>
    <property type="evidence" value="ECO:0007669"/>
    <property type="project" value="TreeGrafter"/>
</dbReference>
<dbReference type="SUPFAM" id="SSF55979">
    <property type="entry name" value="DNA clamp"/>
    <property type="match status" value="2"/>
</dbReference>
<comment type="similarity">
    <text evidence="1">Belongs to the PCNA family.</text>
</comment>
<dbReference type="Gene3D" id="3.70.10.10">
    <property type="match status" value="1"/>
</dbReference>
<feature type="domain" description="Proliferating cell nuclear antigen PCNA N-terminal" evidence="3">
    <location>
        <begin position="16"/>
        <end position="99"/>
    </location>
</feature>
<dbReference type="EMBL" id="MN740058">
    <property type="protein sequence ID" value="QHT86100.1"/>
    <property type="molecule type" value="Genomic_DNA"/>
</dbReference>
<dbReference type="GO" id="GO:0003677">
    <property type="term" value="F:DNA binding"/>
    <property type="evidence" value="ECO:0007669"/>
    <property type="project" value="UniProtKB-KW"/>
</dbReference>
<evidence type="ECO:0008006" key="6">
    <source>
        <dbReference type="Google" id="ProtNLM"/>
    </source>
</evidence>
<dbReference type="AlphaFoldDB" id="A0A6C0I0G7"/>
<dbReference type="HAMAP" id="MF_00317">
    <property type="entry name" value="DNApol_clamp_arch"/>
    <property type="match status" value="1"/>
</dbReference>
<dbReference type="Pfam" id="PF02747">
    <property type="entry name" value="PCNA_C"/>
    <property type="match status" value="1"/>
</dbReference>
<dbReference type="InterPro" id="IPR046938">
    <property type="entry name" value="DNA_clamp_sf"/>
</dbReference>
<name>A0A6C0I0G7_9ZZZZ</name>
<evidence type="ECO:0000259" key="3">
    <source>
        <dbReference type="Pfam" id="PF00705"/>
    </source>
</evidence>
<evidence type="ECO:0000256" key="1">
    <source>
        <dbReference type="ARBA" id="ARBA00010462"/>
    </source>
</evidence>
<evidence type="ECO:0000256" key="2">
    <source>
        <dbReference type="ARBA" id="ARBA00023125"/>
    </source>
</evidence>
<evidence type="ECO:0000313" key="5">
    <source>
        <dbReference type="EMBL" id="QHT86100.1"/>
    </source>
</evidence>
<dbReference type="InterPro" id="IPR022649">
    <property type="entry name" value="Pr_cel_nuc_antig_C"/>
</dbReference>
<dbReference type="InterPro" id="IPR000730">
    <property type="entry name" value="Pr_cel_nuc_antig"/>
</dbReference>
<accession>A0A6C0I0G7</accession>
<dbReference type="PANTHER" id="PTHR11352">
    <property type="entry name" value="PROLIFERATING CELL NUCLEAR ANTIGEN"/>
    <property type="match status" value="1"/>
</dbReference>